<feature type="compositionally biased region" description="Acidic residues" evidence="1">
    <location>
        <begin position="81"/>
        <end position="93"/>
    </location>
</feature>
<feature type="domain" description="DUF2007" evidence="2">
    <location>
        <begin position="9"/>
        <end position="74"/>
    </location>
</feature>
<comment type="caution">
    <text evidence="3">The sequence shown here is derived from an EMBL/GenBank/DDBJ whole genome shotgun (WGS) entry which is preliminary data.</text>
</comment>
<evidence type="ECO:0000256" key="1">
    <source>
        <dbReference type="SAM" id="MobiDB-lite"/>
    </source>
</evidence>
<gene>
    <name evidence="3" type="ORF">QYE77_02225</name>
</gene>
<dbReference type="RefSeq" id="WP_315623716.1">
    <property type="nucleotide sequence ID" value="NZ_JAUHMF010000001.1"/>
</dbReference>
<dbReference type="InterPro" id="IPR018551">
    <property type="entry name" value="DUF2007"/>
</dbReference>
<dbReference type="Pfam" id="PF09413">
    <property type="entry name" value="DUF2007"/>
    <property type="match status" value="1"/>
</dbReference>
<evidence type="ECO:0000259" key="2">
    <source>
        <dbReference type="Pfam" id="PF09413"/>
    </source>
</evidence>
<dbReference type="Gene3D" id="3.30.70.790">
    <property type="entry name" value="UreE, C-terminal domain"/>
    <property type="match status" value="1"/>
</dbReference>
<name>A0ABU3NMK9_9CHLR</name>
<reference evidence="3 4" key="1">
    <citation type="submission" date="2023-07" db="EMBL/GenBank/DDBJ databases">
        <title>Novel species of Thermanaerothrix with wide hydrolytic capabilities.</title>
        <authorList>
            <person name="Zayulina K.S."/>
            <person name="Podosokorskaya O.A."/>
            <person name="Elcheninov A.G."/>
        </authorList>
    </citation>
    <scope>NUCLEOTIDE SEQUENCE [LARGE SCALE GENOMIC DNA]</scope>
    <source>
        <strain evidence="3 4">4228-RoL</strain>
    </source>
</reference>
<dbReference type="EMBL" id="JAUHMF010000001">
    <property type="protein sequence ID" value="MDT8897066.1"/>
    <property type="molecule type" value="Genomic_DNA"/>
</dbReference>
<evidence type="ECO:0000313" key="3">
    <source>
        <dbReference type="EMBL" id="MDT8897066.1"/>
    </source>
</evidence>
<keyword evidence="4" id="KW-1185">Reference proteome</keyword>
<dbReference type="SUPFAM" id="SSF54913">
    <property type="entry name" value="GlnB-like"/>
    <property type="match status" value="1"/>
</dbReference>
<organism evidence="3 4">
    <name type="scientific">Thermanaerothrix solaris</name>
    <dbReference type="NCBI Taxonomy" id="3058434"/>
    <lineage>
        <taxon>Bacteria</taxon>
        <taxon>Bacillati</taxon>
        <taxon>Chloroflexota</taxon>
        <taxon>Anaerolineae</taxon>
        <taxon>Anaerolineales</taxon>
        <taxon>Anaerolineaceae</taxon>
        <taxon>Thermanaerothrix</taxon>
    </lineage>
</organism>
<dbReference type="Proteomes" id="UP001254165">
    <property type="component" value="Unassembled WGS sequence"/>
</dbReference>
<evidence type="ECO:0000313" key="4">
    <source>
        <dbReference type="Proteomes" id="UP001254165"/>
    </source>
</evidence>
<sequence>MPPNPPGYEEVYRANGRLHADIIRGFLEAAGFTVVLYQESAGAVYGLTVGPLGEVRIFVPSAQAAEARALLAAMDRGETNASEEDEVDLDETPSDPASPH</sequence>
<dbReference type="InterPro" id="IPR011322">
    <property type="entry name" value="N-reg_PII-like_a/b"/>
</dbReference>
<protein>
    <submittedName>
        <fullName evidence="3">DUF2007 domain-containing protein</fullName>
    </submittedName>
</protein>
<accession>A0ABU3NMK9</accession>
<feature type="region of interest" description="Disordered" evidence="1">
    <location>
        <begin position="75"/>
        <end position="100"/>
    </location>
</feature>
<proteinExistence type="predicted"/>